<keyword evidence="1" id="KW-1133">Transmembrane helix</keyword>
<evidence type="ECO:0000259" key="2">
    <source>
        <dbReference type="Pfam" id="PF20803"/>
    </source>
</evidence>
<evidence type="ECO:0000313" key="3">
    <source>
        <dbReference type="EMBL" id="OHA05375.1"/>
    </source>
</evidence>
<keyword evidence="1" id="KW-0472">Membrane</keyword>
<dbReference type="AlphaFoldDB" id="A0A1G2L164"/>
<protein>
    <recommendedName>
        <fullName evidence="2">Transcriptional repressor PaaX-like central Cas2-like domain-containing protein</fullName>
    </recommendedName>
</protein>
<organism evidence="3 4">
    <name type="scientific">Candidatus Sungbacteria bacterium RIFCSPLOWO2_01_FULL_47_10</name>
    <dbReference type="NCBI Taxonomy" id="1802276"/>
    <lineage>
        <taxon>Bacteria</taxon>
        <taxon>Candidatus Sungiibacteriota</taxon>
    </lineage>
</organism>
<evidence type="ECO:0000256" key="1">
    <source>
        <dbReference type="SAM" id="Phobius"/>
    </source>
</evidence>
<proteinExistence type="predicted"/>
<comment type="caution">
    <text evidence="3">The sequence shown here is derived from an EMBL/GenBank/DDBJ whole genome shotgun (WGS) entry which is preliminary data.</text>
</comment>
<accession>A0A1G2L164</accession>
<sequence length="239" mass="27309">MANQSQKEEKRKYHKQLIPQLMLNEKYLIQKLGVEWEQIQNEARREVVVRKAKEAGVVAAKSILALAAICGFLTVAVVAPNIFAAFGRMGAGKRRGFYEKGSFQKSIAYLKRHGHIAVQKNESSGQYNITLTRAGRGFVLQEAFQKMKLPTERPWDGKWRLVAFDIPDKKKVMRNAFSKKLKHIGCCQLQKSLFAFPHPCNEEITFISHIYGVSAYIKYIETSLLDSDSELRKEFGLRL</sequence>
<feature type="transmembrane region" description="Helical" evidence="1">
    <location>
        <begin position="63"/>
        <end position="86"/>
    </location>
</feature>
<name>A0A1G2L164_9BACT</name>
<dbReference type="InterPro" id="IPR048846">
    <property type="entry name" value="PaaX-like_central"/>
</dbReference>
<dbReference type="Pfam" id="PF20803">
    <property type="entry name" value="PaaX_M"/>
    <property type="match status" value="1"/>
</dbReference>
<dbReference type="EMBL" id="MHQO01000053">
    <property type="protein sequence ID" value="OHA05375.1"/>
    <property type="molecule type" value="Genomic_DNA"/>
</dbReference>
<feature type="domain" description="Transcriptional repressor PaaX-like central Cas2-like" evidence="2">
    <location>
        <begin position="153"/>
        <end position="227"/>
    </location>
</feature>
<dbReference type="Gene3D" id="3.30.70.2650">
    <property type="match status" value="1"/>
</dbReference>
<dbReference type="Proteomes" id="UP000177982">
    <property type="component" value="Unassembled WGS sequence"/>
</dbReference>
<gene>
    <name evidence="3" type="ORF">A2934_01220</name>
</gene>
<keyword evidence="1" id="KW-0812">Transmembrane</keyword>
<evidence type="ECO:0000313" key="4">
    <source>
        <dbReference type="Proteomes" id="UP000177982"/>
    </source>
</evidence>
<reference evidence="3 4" key="1">
    <citation type="journal article" date="2016" name="Nat. Commun.">
        <title>Thousands of microbial genomes shed light on interconnected biogeochemical processes in an aquifer system.</title>
        <authorList>
            <person name="Anantharaman K."/>
            <person name="Brown C.T."/>
            <person name="Hug L.A."/>
            <person name="Sharon I."/>
            <person name="Castelle C.J."/>
            <person name="Probst A.J."/>
            <person name="Thomas B.C."/>
            <person name="Singh A."/>
            <person name="Wilkins M.J."/>
            <person name="Karaoz U."/>
            <person name="Brodie E.L."/>
            <person name="Williams K.H."/>
            <person name="Hubbard S.S."/>
            <person name="Banfield J.F."/>
        </authorList>
    </citation>
    <scope>NUCLEOTIDE SEQUENCE [LARGE SCALE GENOMIC DNA]</scope>
</reference>